<proteinExistence type="inferred from homology"/>
<accession>A0A937F8Q1</accession>
<dbReference type="InterPro" id="IPR000917">
    <property type="entry name" value="Sulfatase_N"/>
</dbReference>
<comment type="similarity">
    <text evidence="1">Belongs to the sulfatase family.</text>
</comment>
<dbReference type="AlphaFoldDB" id="A0A937F8Q1"/>
<dbReference type="Gene3D" id="3.40.720.10">
    <property type="entry name" value="Alkaline Phosphatase, subunit A"/>
    <property type="match status" value="1"/>
</dbReference>
<reference evidence="4" key="1">
    <citation type="submission" date="2021-01" db="EMBL/GenBank/DDBJ databases">
        <title>Fulvivirga kasyanovii gen. nov., sp nov., a novel member of the phylum Bacteroidetes isolated from seawater in a mussel farm.</title>
        <authorList>
            <person name="Zhao L.-H."/>
            <person name="Wang Z.-J."/>
        </authorList>
    </citation>
    <scope>NUCLEOTIDE SEQUENCE</scope>
    <source>
        <strain evidence="4">2943</strain>
    </source>
</reference>
<evidence type="ECO:0000256" key="2">
    <source>
        <dbReference type="ARBA" id="ARBA00022801"/>
    </source>
</evidence>
<organism evidence="4 5">
    <name type="scientific">Fulvivirga sediminis</name>
    <dbReference type="NCBI Taxonomy" id="2803949"/>
    <lineage>
        <taxon>Bacteria</taxon>
        <taxon>Pseudomonadati</taxon>
        <taxon>Bacteroidota</taxon>
        <taxon>Cytophagia</taxon>
        <taxon>Cytophagales</taxon>
        <taxon>Fulvivirgaceae</taxon>
        <taxon>Fulvivirga</taxon>
    </lineage>
</organism>
<keyword evidence="2 4" id="KW-0378">Hydrolase</keyword>
<dbReference type="SUPFAM" id="SSF53649">
    <property type="entry name" value="Alkaline phosphatase-like"/>
    <property type="match status" value="1"/>
</dbReference>
<evidence type="ECO:0000259" key="3">
    <source>
        <dbReference type="Pfam" id="PF00884"/>
    </source>
</evidence>
<dbReference type="RefSeq" id="WP_202244129.1">
    <property type="nucleotide sequence ID" value="NZ_JAESIY010000004.1"/>
</dbReference>
<gene>
    <name evidence="4" type="ORF">JL102_09405</name>
</gene>
<evidence type="ECO:0000313" key="4">
    <source>
        <dbReference type="EMBL" id="MBL3656344.1"/>
    </source>
</evidence>
<dbReference type="PANTHER" id="PTHR42693">
    <property type="entry name" value="ARYLSULFATASE FAMILY MEMBER"/>
    <property type="match status" value="1"/>
</dbReference>
<dbReference type="InterPro" id="IPR047838">
    <property type="entry name" value="STM4013-like"/>
</dbReference>
<dbReference type="EMBL" id="JAESIY010000004">
    <property type="protein sequence ID" value="MBL3656344.1"/>
    <property type="molecule type" value="Genomic_DNA"/>
</dbReference>
<dbReference type="NCBIfam" id="NF038075">
    <property type="entry name" value="fam_STM4013"/>
    <property type="match status" value="1"/>
</dbReference>
<keyword evidence="5" id="KW-1185">Reference proteome</keyword>
<protein>
    <submittedName>
        <fullName evidence="4">STM4013/SEN3800 family hydrolase</fullName>
    </submittedName>
</protein>
<evidence type="ECO:0000313" key="5">
    <source>
        <dbReference type="Proteomes" id="UP000659388"/>
    </source>
</evidence>
<dbReference type="GO" id="GO:0004065">
    <property type="term" value="F:arylsulfatase activity"/>
    <property type="evidence" value="ECO:0007669"/>
    <property type="project" value="TreeGrafter"/>
</dbReference>
<name>A0A937F8Q1_9BACT</name>
<comment type="caution">
    <text evidence="4">The sequence shown here is derived from an EMBL/GenBank/DDBJ whole genome shotgun (WGS) entry which is preliminary data.</text>
</comment>
<feature type="domain" description="Sulfatase N-terminal" evidence="3">
    <location>
        <begin position="13"/>
        <end position="256"/>
    </location>
</feature>
<sequence length="265" mass="29473">MFEGTDIVGKKSIVLITLDTLRYDVAQQLFLDGETPNLAKMLPASGWEKRHAPGSFTYASHHAFFAGFLPTPADNPKAPRLFAAKFAGSETATKGTYVFETSNIVKGLEEVGYHTICIGGVGFFNKQTALSRQFPGMFQKSHWQPSFGVTDPESTENQFEKAADCLSGLSDDQHFFLFINISAIHQPNHFYLTDTEEDTRASHAAALKYVDSQLPLLFASLKQKGETFCIFCSDHGTTYGEEGYSGHRLAHKHVWEVPYAEFLVK</sequence>
<dbReference type="Pfam" id="PF00884">
    <property type="entry name" value="Sulfatase"/>
    <property type="match status" value="1"/>
</dbReference>
<evidence type="ECO:0000256" key="1">
    <source>
        <dbReference type="ARBA" id="ARBA00008779"/>
    </source>
</evidence>
<dbReference type="PANTHER" id="PTHR42693:SF53">
    <property type="entry name" value="ENDO-4-O-SULFATASE"/>
    <property type="match status" value="1"/>
</dbReference>
<dbReference type="InterPro" id="IPR017850">
    <property type="entry name" value="Alkaline_phosphatase_core_sf"/>
</dbReference>
<dbReference type="Proteomes" id="UP000659388">
    <property type="component" value="Unassembled WGS sequence"/>
</dbReference>
<dbReference type="InterPro" id="IPR050738">
    <property type="entry name" value="Sulfatase"/>
</dbReference>